<protein>
    <submittedName>
        <fullName evidence="1">Uncharacterized protein</fullName>
    </submittedName>
</protein>
<dbReference type="EMBL" id="BK032577">
    <property type="protein sequence ID" value="DAF49071.1"/>
    <property type="molecule type" value="Genomic_DNA"/>
</dbReference>
<organism evidence="1">
    <name type="scientific">Siphoviridae sp. ctnpt50</name>
    <dbReference type="NCBI Taxonomy" id="2827941"/>
    <lineage>
        <taxon>Viruses</taxon>
        <taxon>Duplodnaviria</taxon>
        <taxon>Heunggongvirae</taxon>
        <taxon>Uroviricota</taxon>
        <taxon>Caudoviricetes</taxon>
    </lineage>
</organism>
<evidence type="ECO:0000313" key="1">
    <source>
        <dbReference type="EMBL" id="DAF49071.1"/>
    </source>
</evidence>
<reference evidence="1" key="1">
    <citation type="journal article" date="2021" name="Proc. Natl. Acad. Sci. U.S.A.">
        <title>A Catalog of Tens of Thousands of Viruses from Human Metagenomes Reveals Hidden Associations with Chronic Diseases.</title>
        <authorList>
            <person name="Tisza M.J."/>
            <person name="Buck C.B."/>
        </authorList>
    </citation>
    <scope>NUCLEOTIDE SEQUENCE</scope>
    <source>
        <strain evidence="1">Ctnpt50</strain>
    </source>
</reference>
<name>A0A8S5SEG6_9CAUD</name>
<proteinExistence type="predicted"/>
<accession>A0A8S5SEG6</accession>
<sequence>MAPKRRDGGKREMILVLVMCLFLLEDLKRK</sequence>